<keyword evidence="6" id="KW-1185">Reference proteome</keyword>
<accession>A0A1X2I2Z4</accession>
<evidence type="ECO:0000313" key="6">
    <source>
        <dbReference type="Proteomes" id="UP000193560"/>
    </source>
</evidence>
<comment type="caution">
    <text evidence="5">The sequence shown here is derived from an EMBL/GenBank/DDBJ whole genome shotgun (WGS) entry which is preliminary data.</text>
</comment>
<evidence type="ECO:0000256" key="1">
    <source>
        <dbReference type="ARBA" id="ARBA00009049"/>
    </source>
</evidence>
<evidence type="ECO:0000256" key="3">
    <source>
        <dbReference type="ARBA" id="ARBA00023186"/>
    </source>
</evidence>
<dbReference type="Proteomes" id="UP000193560">
    <property type="component" value="Unassembled WGS sequence"/>
</dbReference>
<evidence type="ECO:0000256" key="2">
    <source>
        <dbReference type="ARBA" id="ARBA00022658"/>
    </source>
</evidence>
<name>A0A1X2I2Z4_9FUNG</name>
<dbReference type="GO" id="GO:0007186">
    <property type="term" value="P:G protein-coupled receptor signaling pathway"/>
    <property type="evidence" value="ECO:0007669"/>
    <property type="project" value="TreeGrafter"/>
</dbReference>
<keyword evidence="3" id="KW-0143">Chaperone</keyword>
<keyword evidence="2" id="KW-0344">Guanine-nucleotide releasing factor</keyword>
<dbReference type="Pfam" id="PF10165">
    <property type="entry name" value="Ric8"/>
    <property type="match status" value="1"/>
</dbReference>
<organism evidence="5 6">
    <name type="scientific">Absidia repens</name>
    <dbReference type="NCBI Taxonomy" id="90262"/>
    <lineage>
        <taxon>Eukaryota</taxon>
        <taxon>Fungi</taxon>
        <taxon>Fungi incertae sedis</taxon>
        <taxon>Mucoromycota</taxon>
        <taxon>Mucoromycotina</taxon>
        <taxon>Mucoromycetes</taxon>
        <taxon>Mucorales</taxon>
        <taxon>Cunninghamellaceae</taxon>
        <taxon>Absidia</taxon>
    </lineage>
</organism>
<dbReference type="GO" id="GO:0005085">
    <property type="term" value="F:guanyl-nucleotide exchange factor activity"/>
    <property type="evidence" value="ECO:0007669"/>
    <property type="project" value="UniProtKB-KW"/>
</dbReference>
<evidence type="ECO:0000313" key="5">
    <source>
        <dbReference type="EMBL" id="ORZ08307.1"/>
    </source>
</evidence>
<dbReference type="InterPro" id="IPR016024">
    <property type="entry name" value="ARM-type_fold"/>
</dbReference>
<dbReference type="GO" id="GO:0005737">
    <property type="term" value="C:cytoplasm"/>
    <property type="evidence" value="ECO:0007669"/>
    <property type="project" value="TreeGrafter"/>
</dbReference>
<proteinExistence type="inferred from homology"/>
<dbReference type="InterPro" id="IPR019318">
    <property type="entry name" value="Gua_nucleotide_exch_fac_Ric8"/>
</dbReference>
<evidence type="ECO:0000256" key="4">
    <source>
        <dbReference type="SAM" id="MobiDB-lite"/>
    </source>
</evidence>
<dbReference type="STRING" id="90262.A0A1X2I2Z4"/>
<reference evidence="5 6" key="1">
    <citation type="submission" date="2016-07" db="EMBL/GenBank/DDBJ databases">
        <title>Pervasive Adenine N6-methylation of Active Genes in Fungi.</title>
        <authorList>
            <consortium name="DOE Joint Genome Institute"/>
            <person name="Mondo S.J."/>
            <person name="Dannebaum R.O."/>
            <person name="Kuo R.C."/>
            <person name="Labutti K."/>
            <person name="Haridas S."/>
            <person name="Kuo A."/>
            <person name="Salamov A."/>
            <person name="Ahrendt S.R."/>
            <person name="Lipzen A."/>
            <person name="Sullivan W."/>
            <person name="Andreopoulos W.B."/>
            <person name="Clum A."/>
            <person name="Lindquist E."/>
            <person name="Daum C."/>
            <person name="Ramamoorthy G.K."/>
            <person name="Gryganskyi A."/>
            <person name="Culley D."/>
            <person name="Magnuson J.K."/>
            <person name="James T.Y."/>
            <person name="O'Malley M.A."/>
            <person name="Stajich J.E."/>
            <person name="Spatafora J.W."/>
            <person name="Visel A."/>
            <person name="Grigoriev I.V."/>
        </authorList>
    </citation>
    <scope>NUCLEOTIDE SEQUENCE [LARGE SCALE GENOMIC DNA]</scope>
    <source>
        <strain evidence="5 6">NRRL 1336</strain>
    </source>
</reference>
<dbReference type="AlphaFoldDB" id="A0A1X2I2Z4"/>
<comment type="similarity">
    <text evidence="1">Belongs to the synembryn family.</text>
</comment>
<dbReference type="SUPFAM" id="SSF48371">
    <property type="entry name" value="ARM repeat"/>
    <property type="match status" value="1"/>
</dbReference>
<dbReference type="EMBL" id="MCGE01000031">
    <property type="protein sequence ID" value="ORZ08307.1"/>
    <property type="molecule type" value="Genomic_DNA"/>
</dbReference>
<protein>
    <submittedName>
        <fullName evidence="5">Guanine nucleotide exchange factor</fullName>
    </submittedName>
</protein>
<sequence>MSIESTCSILTSTDQDDIVALFKAIEKNPEGIKVDEKPKVVDLLLTQLEKRIWSKQTMTLGLQALKLLGRSIQGSEALFSEKGTLKLLKITGLDDIESFQDTAPTHEGMKCLANCILLDEKTKTYLENNNGVATCGRILQTRSQLSMESQFLICRILFFMTVNRSDIILQLMEYDIAESTEKVLTENVKKIKNDKSIDPSAPINPINVVNETLKLLFNMILGHGRQQQLQQEPTTTAPEYFRKCLLPILEIIFLIPPPQPLPLSPPHSHAIHALMQYPCSVIVQIWREYKNEIFQSPDLTPEQGRVFVAKKMTELLQNSLMYLIPNDDPDELPPPDRQHYNIDAILSPLILVIRNLAHGDPNLRPLIADSLLPQQSDRMVPVNQGKGLPAYLIRLMTSAMLPQTKDAVCETMFVLCDEDATQFTQKVGYGNAIGFLVNKGIAMEPPQEHQQDNNDENEDNENSIINPITGQYVSAERDQGPALADMTDEEKEREAEKLFVLFERLKKTGIIDVENPIAKAMREGGGESSTNIRELDSDEE</sequence>
<dbReference type="OrthoDB" id="5585685at2759"/>
<dbReference type="PANTHER" id="PTHR12425">
    <property type="entry name" value="SYNEMBRYN"/>
    <property type="match status" value="1"/>
</dbReference>
<gene>
    <name evidence="5" type="ORF">BCR42DRAFT_143277</name>
</gene>
<feature type="region of interest" description="Disordered" evidence="4">
    <location>
        <begin position="521"/>
        <end position="540"/>
    </location>
</feature>
<dbReference type="PANTHER" id="PTHR12425:SF5">
    <property type="entry name" value="SYNEMBRYN"/>
    <property type="match status" value="1"/>
</dbReference>
<dbReference type="GO" id="GO:0001965">
    <property type="term" value="F:G-protein alpha-subunit binding"/>
    <property type="evidence" value="ECO:0007669"/>
    <property type="project" value="TreeGrafter"/>
</dbReference>